<comment type="caution">
    <text evidence="9">The sequence shown here is derived from an EMBL/GenBank/DDBJ whole genome shotgun (WGS) entry which is preliminary data.</text>
</comment>
<evidence type="ECO:0000256" key="4">
    <source>
        <dbReference type="ARBA" id="ARBA00022692"/>
    </source>
</evidence>
<keyword evidence="4 7" id="KW-0812">Transmembrane</keyword>
<feature type="transmembrane region" description="Helical" evidence="7">
    <location>
        <begin position="94"/>
        <end position="114"/>
    </location>
</feature>
<feature type="transmembrane region" description="Helical" evidence="7">
    <location>
        <begin position="183"/>
        <end position="204"/>
    </location>
</feature>
<keyword evidence="3" id="KW-1003">Cell membrane</keyword>
<evidence type="ECO:0000256" key="7">
    <source>
        <dbReference type="RuleBase" id="RU363032"/>
    </source>
</evidence>
<dbReference type="FunFam" id="1.10.3720.10:FF:000003">
    <property type="entry name" value="Aliphatic sulfonate ABC transporter permease"/>
    <property type="match status" value="1"/>
</dbReference>
<comment type="similarity">
    <text evidence="7">Belongs to the binding-protein-dependent transport system permease family.</text>
</comment>
<dbReference type="GO" id="GO:0005886">
    <property type="term" value="C:plasma membrane"/>
    <property type="evidence" value="ECO:0007669"/>
    <property type="project" value="UniProtKB-SubCell"/>
</dbReference>
<dbReference type="SUPFAM" id="SSF161098">
    <property type="entry name" value="MetI-like"/>
    <property type="match status" value="1"/>
</dbReference>
<evidence type="ECO:0000256" key="2">
    <source>
        <dbReference type="ARBA" id="ARBA00022448"/>
    </source>
</evidence>
<evidence type="ECO:0000256" key="6">
    <source>
        <dbReference type="ARBA" id="ARBA00023136"/>
    </source>
</evidence>
<keyword evidence="5 7" id="KW-1133">Transmembrane helix</keyword>
<dbReference type="CDD" id="cd06261">
    <property type="entry name" value="TM_PBP2"/>
    <property type="match status" value="1"/>
</dbReference>
<keyword evidence="6 7" id="KW-0472">Membrane</keyword>
<evidence type="ECO:0000256" key="1">
    <source>
        <dbReference type="ARBA" id="ARBA00004651"/>
    </source>
</evidence>
<dbReference type="RefSeq" id="WP_088257062.1">
    <property type="nucleotide sequence ID" value="NZ_NIDE01000011.1"/>
</dbReference>
<dbReference type="PANTHER" id="PTHR30151:SF38">
    <property type="entry name" value="ALIPHATIC SULFONATES TRANSPORT PERMEASE PROTEIN SSUC-RELATED"/>
    <property type="match status" value="1"/>
</dbReference>
<sequence length="266" mass="28029">MRAVGPWVVPLLLLVAWQAAGDFGYLPERVLPTPGAVAQVGWQKAASGELGQHIRTSSGRAAAGFLIGGGVGLVLGVLAGVSRAAETALDGTVQMLRTVPHLALIPLVILWFGVGEGAKVFLVALGVLFPVYLNTYHGVRGVDPGLIEMGRVYGLGRWSLFRRVLLPGALPSILIGVRYALGVMWLTLIVAETIAATSGIGYMAMNAREFLRTDVVVLSILLYAALGKLADAAARLAERWCLPWHPAFARVPPAAAVPDDPAGDRA</sequence>
<name>A0A225DKG7_9BACT</name>
<dbReference type="AlphaFoldDB" id="A0A225DKG7"/>
<protein>
    <submittedName>
        <fullName evidence="9">Alkanesulfonates transport system permease protein</fullName>
    </submittedName>
</protein>
<evidence type="ECO:0000259" key="8">
    <source>
        <dbReference type="PROSITE" id="PS50928"/>
    </source>
</evidence>
<evidence type="ECO:0000256" key="5">
    <source>
        <dbReference type="ARBA" id="ARBA00022989"/>
    </source>
</evidence>
<dbReference type="Gene3D" id="1.10.3720.10">
    <property type="entry name" value="MetI-like"/>
    <property type="match status" value="1"/>
</dbReference>
<feature type="transmembrane region" description="Helical" evidence="7">
    <location>
        <begin position="61"/>
        <end position="82"/>
    </location>
</feature>
<dbReference type="InterPro" id="IPR000515">
    <property type="entry name" value="MetI-like"/>
</dbReference>
<dbReference type="GO" id="GO:0042918">
    <property type="term" value="P:alkanesulfonate transmembrane transport"/>
    <property type="evidence" value="ECO:0007669"/>
    <property type="project" value="UniProtKB-ARBA"/>
</dbReference>
<feature type="transmembrane region" description="Helical" evidence="7">
    <location>
        <begin position="120"/>
        <end position="139"/>
    </location>
</feature>
<dbReference type="OrthoDB" id="9804353at2"/>
<dbReference type="NCBIfam" id="NF008470">
    <property type="entry name" value="PRK11365.1"/>
    <property type="match status" value="1"/>
</dbReference>
<dbReference type="EMBL" id="NIDE01000011">
    <property type="protein sequence ID" value="OWK39078.1"/>
    <property type="molecule type" value="Genomic_DNA"/>
</dbReference>
<dbReference type="Pfam" id="PF00528">
    <property type="entry name" value="BPD_transp_1"/>
    <property type="match status" value="1"/>
</dbReference>
<organism evidence="9 10">
    <name type="scientific">Fimbriiglobus ruber</name>
    <dbReference type="NCBI Taxonomy" id="1908690"/>
    <lineage>
        <taxon>Bacteria</taxon>
        <taxon>Pseudomonadati</taxon>
        <taxon>Planctomycetota</taxon>
        <taxon>Planctomycetia</taxon>
        <taxon>Gemmatales</taxon>
        <taxon>Gemmataceae</taxon>
        <taxon>Fimbriiglobus</taxon>
    </lineage>
</organism>
<dbReference type="InterPro" id="IPR035906">
    <property type="entry name" value="MetI-like_sf"/>
</dbReference>
<evidence type="ECO:0000313" key="10">
    <source>
        <dbReference type="Proteomes" id="UP000214646"/>
    </source>
</evidence>
<keyword evidence="10" id="KW-1185">Reference proteome</keyword>
<dbReference type="PROSITE" id="PS50928">
    <property type="entry name" value="ABC_TM1"/>
    <property type="match status" value="1"/>
</dbReference>
<dbReference type="Proteomes" id="UP000214646">
    <property type="component" value="Unassembled WGS sequence"/>
</dbReference>
<comment type="subcellular location">
    <subcellularLocation>
        <location evidence="1 7">Cell membrane</location>
        <topology evidence="1 7">Multi-pass membrane protein</topology>
    </subcellularLocation>
</comment>
<reference evidence="10" key="1">
    <citation type="submission" date="2017-06" db="EMBL/GenBank/DDBJ databases">
        <title>Genome analysis of Fimbriiglobus ruber SP5, the first member of the order Planctomycetales with confirmed chitinolytic capability.</title>
        <authorList>
            <person name="Ravin N.V."/>
            <person name="Rakitin A.L."/>
            <person name="Ivanova A.A."/>
            <person name="Beletsky A.V."/>
            <person name="Kulichevskaya I.S."/>
            <person name="Mardanov A.V."/>
            <person name="Dedysh S.N."/>
        </authorList>
    </citation>
    <scope>NUCLEOTIDE SEQUENCE [LARGE SCALE GENOMIC DNA]</scope>
    <source>
        <strain evidence="10">SP5</strain>
    </source>
</reference>
<gene>
    <name evidence="9" type="ORF">FRUB_06160</name>
</gene>
<keyword evidence="2 7" id="KW-0813">Transport</keyword>
<evidence type="ECO:0000256" key="3">
    <source>
        <dbReference type="ARBA" id="ARBA00022475"/>
    </source>
</evidence>
<proteinExistence type="inferred from homology"/>
<feature type="domain" description="ABC transmembrane type-1" evidence="8">
    <location>
        <begin position="54"/>
        <end position="234"/>
    </location>
</feature>
<evidence type="ECO:0000313" key="9">
    <source>
        <dbReference type="EMBL" id="OWK39078.1"/>
    </source>
</evidence>
<dbReference type="PANTHER" id="PTHR30151">
    <property type="entry name" value="ALKANE SULFONATE ABC TRANSPORTER-RELATED, MEMBRANE SUBUNIT"/>
    <property type="match status" value="1"/>
</dbReference>
<accession>A0A225DKG7</accession>